<evidence type="ECO:0000256" key="2">
    <source>
        <dbReference type="SAM" id="MobiDB-lite"/>
    </source>
</evidence>
<dbReference type="Proteomes" id="UP000054248">
    <property type="component" value="Unassembled WGS sequence"/>
</dbReference>
<evidence type="ECO:0000259" key="3">
    <source>
        <dbReference type="PROSITE" id="PS51083"/>
    </source>
</evidence>
<dbReference type="PROSITE" id="PS51083">
    <property type="entry name" value="ZF_HIT"/>
    <property type="match status" value="1"/>
</dbReference>
<dbReference type="STRING" id="1051891.A0A0C3Q942"/>
<dbReference type="Pfam" id="PF04438">
    <property type="entry name" value="zf-HIT"/>
    <property type="match status" value="1"/>
</dbReference>
<dbReference type="AlphaFoldDB" id="A0A0C3Q942"/>
<dbReference type="InterPro" id="IPR039646">
    <property type="entry name" value="ZNHIT2"/>
</dbReference>
<feature type="compositionally biased region" description="Acidic residues" evidence="2">
    <location>
        <begin position="72"/>
        <end position="92"/>
    </location>
</feature>
<keyword evidence="5" id="KW-1185">Reference proteome</keyword>
<dbReference type="Gene3D" id="3.30.60.190">
    <property type="match status" value="1"/>
</dbReference>
<accession>A0A0C3Q942</accession>
<proteinExistence type="predicted"/>
<evidence type="ECO:0000256" key="1">
    <source>
        <dbReference type="PROSITE-ProRule" id="PRU00453"/>
    </source>
</evidence>
<reference evidence="4 5" key="1">
    <citation type="submission" date="2014-04" db="EMBL/GenBank/DDBJ databases">
        <authorList>
            <consortium name="DOE Joint Genome Institute"/>
            <person name="Kuo A."/>
            <person name="Girlanda M."/>
            <person name="Perotto S."/>
            <person name="Kohler A."/>
            <person name="Nagy L.G."/>
            <person name="Floudas D."/>
            <person name="Copeland A."/>
            <person name="Barry K.W."/>
            <person name="Cichocki N."/>
            <person name="Veneault-Fourrey C."/>
            <person name="LaButti K."/>
            <person name="Lindquist E.A."/>
            <person name="Lipzen A."/>
            <person name="Lundell T."/>
            <person name="Morin E."/>
            <person name="Murat C."/>
            <person name="Sun H."/>
            <person name="Tunlid A."/>
            <person name="Henrissat B."/>
            <person name="Grigoriev I.V."/>
            <person name="Hibbett D.S."/>
            <person name="Martin F."/>
            <person name="Nordberg H.P."/>
            <person name="Cantor M.N."/>
            <person name="Hua S.X."/>
        </authorList>
    </citation>
    <scope>NUCLEOTIDE SEQUENCE [LARGE SCALE GENOMIC DNA]</scope>
    <source>
        <strain evidence="4 5">MUT 4182</strain>
    </source>
</reference>
<dbReference type="PANTHER" id="PTHR15555">
    <property type="entry name" value="ZINC FINGER HIT DOMAIN CONTAINING PROTEIN 2 PROTEIN FON -RELATED"/>
    <property type="match status" value="1"/>
</dbReference>
<reference evidence="5" key="2">
    <citation type="submission" date="2015-01" db="EMBL/GenBank/DDBJ databases">
        <title>Evolutionary Origins and Diversification of the Mycorrhizal Mutualists.</title>
        <authorList>
            <consortium name="DOE Joint Genome Institute"/>
            <consortium name="Mycorrhizal Genomics Consortium"/>
            <person name="Kohler A."/>
            <person name="Kuo A."/>
            <person name="Nagy L.G."/>
            <person name="Floudas D."/>
            <person name="Copeland A."/>
            <person name="Barry K.W."/>
            <person name="Cichocki N."/>
            <person name="Veneault-Fourrey C."/>
            <person name="LaButti K."/>
            <person name="Lindquist E.A."/>
            <person name="Lipzen A."/>
            <person name="Lundell T."/>
            <person name="Morin E."/>
            <person name="Murat C."/>
            <person name="Riley R."/>
            <person name="Ohm R."/>
            <person name="Sun H."/>
            <person name="Tunlid A."/>
            <person name="Henrissat B."/>
            <person name="Grigoriev I.V."/>
            <person name="Hibbett D.S."/>
            <person name="Martin F."/>
        </authorList>
    </citation>
    <scope>NUCLEOTIDE SEQUENCE [LARGE SCALE GENOMIC DNA]</scope>
    <source>
        <strain evidence="5">MUT 4182</strain>
    </source>
</reference>
<keyword evidence="1" id="KW-0863">Zinc-finger</keyword>
<keyword evidence="1" id="KW-0479">Metal-binding</keyword>
<evidence type="ECO:0000313" key="4">
    <source>
        <dbReference type="EMBL" id="KIO21031.1"/>
    </source>
</evidence>
<dbReference type="EMBL" id="KN823152">
    <property type="protein sequence ID" value="KIO21031.1"/>
    <property type="molecule type" value="Genomic_DNA"/>
</dbReference>
<evidence type="ECO:0000313" key="5">
    <source>
        <dbReference type="Proteomes" id="UP000054248"/>
    </source>
</evidence>
<feature type="domain" description="HIT-type" evidence="3">
    <location>
        <begin position="1"/>
        <end position="31"/>
    </location>
</feature>
<dbReference type="HOGENOM" id="CLU_041572_0_0_1"/>
<organism evidence="4 5">
    <name type="scientific">Tulasnella calospora MUT 4182</name>
    <dbReference type="NCBI Taxonomy" id="1051891"/>
    <lineage>
        <taxon>Eukaryota</taxon>
        <taxon>Fungi</taxon>
        <taxon>Dikarya</taxon>
        <taxon>Basidiomycota</taxon>
        <taxon>Agaricomycotina</taxon>
        <taxon>Agaricomycetes</taxon>
        <taxon>Cantharellales</taxon>
        <taxon>Tulasnellaceae</taxon>
        <taxon>Tulasnella</taxon>
    </lineage>
</organism>
<dbReference type="PANTHER" id="PTHR15555:SF0">
    <property type="entry name" value="ZINC FINGER HIT DOMAIN-CONTAINING PROTEIN 2"/>
    <property type="match status" value="1"/>
</dbReference>
<dbReference type="OrthoDB" id="18412at2759"/>
<sequence length="391" mass="43437">CKRMFSKYTCPRCNLAYCSLQCYRAEAHSQCTEPFYKREVEDQIRNAPTATIGEKKKMMELLKRFEEDSRDDDLVASDAEDDNAVAGSDDENGLAGKLEGIDLDSADPDFILSLLSHSQREAFLKTVQDPNGERAQELLASDEIHKSLFLPWWTKPSGQLEDHGPRPAGTRQFGEEPKMLELSQAFLNNAPPSKFSLLHNVFALVLAYAAATRSVGTSPLSSSIPYDALMAEEVISKAVPFLTDPKSTTIFPGVDSAWTNVVSRLDDVSRSTLRILLQDAETLLRPSLISETHSPNPLHGSPLRNTLLAISDVLAVYSGRKRGGTTPSKPVQRKLEFYAAHVYASKPQDWELILAVIRKKSDDLRGDDDTTNMRLEPKPTAMVKKAIIEEL</sequence>
<dbReference type="SUPFAM" id="SSF144232">
    <property type="entry name" value="HIT/MYND zinc finger-like"/>
    <property type="match status" value="1"/>
</dbReference>
<dbReference type="GO" id="GO:0008270">
    <property type="term" value="F:zinc ion binding"/>
    <property type="evidence" value="ECO:0007669"/>
    <property type="project" value="UniProtKB-UniRule"/>
</dbReference>
<dbReference type="CDD" id="cd23024">
    <property type="entry name" value="zf-HIT_ZNHIT2-3"/>
    <property type="match status" value="1"/>
</dbReference>
<name>A0A0C3Q942_9AGAM</name>
<dbReference type="InterPro" id="IPR007529">
    <property type="entry name" value="Znf_HIT"/>
</dbReference>
<feature type="non-terminal residue" evidence="4">
    <location>
        <position position="1"/>
    </location>
</feature>
<protein>
    <recommendedName>
        <fullName evidence="3">HIT-type domain-containing protein</fullName>
    </recommendedName>
</protein>
<gene>
    <name evidence="4" type="ORF">M407DRAFT_80879</name>
</gene>
<keyword evidence="1" id="KW-0862">Zinc</keyword>
<feature type="region of interest" description="Disordered" evidence="2">
    <location>
        <begin position="72"/>
        <end position="94"/>
    </location>
</feature>